<dbReference type="RefSeq" id="WP_096798710.1">
    <property type="nucleotide sequence ID" value="NZ_CP023564.1"/>
</dbReference>
<feature type="transmembrane region" description="Helical" evidence="1">
    <location>
        <begin position="28"/>
        <end position="51"/>
    </location>
</feature>
<gene>
    <name evidence="2" type="ORF">CFK41_05230</name>
</gene>
<keyword evidence="1" id="KW-1133">Transmembrane helix</keyword>
<dbReference type="AlphaFoldDB" id="A0A291GVI6"/>
<keyword evidence="1" id="KW-0472">Membrane</keyword>
<evidence type="ECO:0000313" key="2">
    <source>
        <dbReference type="EMBL" id="ATG54241.1"/>
    </source>
</evidence>
<protein>
    <submittedName>
        <fullName evidence="2">Uncharacterized protein</fullName>
    </submittedName>
</protein>
<organism evidence="2 3">
    <name type="scientific">Brachybacterium ginsengisoli</name>
    <dbReference type="NCBI Taxonomy" id="1331682"/>
    <lineage>
        <taxon>Bacteria</taxon>
        <taxon>Bacillati</taxon>
        <taxon>Actinomycetota</taxon>
        <taxon>Actinomycetes</taxon>
        <taxon>Micrococcales</taxon>
        <taxon>Dermabacteraceae</taxon>
        <taxon>Brachybacterium</taxon>
    </lineage>
</organism>
<sequence>MRELSDHGSTTPTTDALRRRQQERLTRFFVGFAIVEGALLAACVLAIYVLDLIDPEIGIWLLIGVAALSATVLSTVLVTATRRNQRELDQSHGG</sequence>
<dbReference type="EMBL" id="CP023564">
    <property type="protein sequence ID" value="ATG54241.1"/>
    <property type="molecule type" value="Genomic_DNA"/>
</dbReference>
<keyword evidence="3" id="KW-1185">Reference proteome</keyword>
<name>A0A291GVI6_9MICO</name>
<dbReference type="KEGG" id="bgg:CFK41_05230"/>
<dbReference type="Proteomes" id="UP000217889">
    <property type="component" value="Chromosome"/>
</dbReference>
<feature type="transmembrane region" description="Helical" evidence="1">
    <location>
        <begin position="57"/>
        <end position="80"/>
    </location>
</feature>
<proteinExistence type="predicted"/>
<evidence type="ECO:0000256" key="1">
    <source>
        <dbReference type="SAM" id="Phobius"/>
    </source>
</evidence>
<dbReference type="OrthoDB" id="5072458at2"/>
<accession>A0A291GVI6</accession>
<keyword evidence="1" id="KW-0812">Transmembrane</keyword>
<reference evidence="2 3" key="1">
    <citation type="journal article" date="2014" name="Int. J. Syst. Evol. Microbiol.">
        <title>Brachybacterium ginsengisoli sp. nov., isolated from soil of a ginseng field.</title>
        <authorList>
            <person name="Hoang V.A."/>
            <person name="Kim Y.J."/>
            <person name="Nguyen N.L."/>
            <person name="Yang D.C."/>
        </authorList>
    </citation>
    <scope>NUCLEOTIDE SEQUENCE [LARGE SCALE GENOMIC DNA]</scope>
    <source>
        <strain evidence="2 3">DCY80</strain>
    </source>
</reference>
<evidence type="ECO:0000313" key="3">
    <source>
        <dbReference type="Proteomes" id="UP000217889"/>
    </source>
</evidence>